<dbReference type="InterPro" id="IPR051924">
    <property type="entry name" value="GST_Kappa/NadH"/>
</dbReference>
<evidence type="ECO:0000313" key="5">
    <source>
        <dbReference type="Proteomes" id="UP000244930"/>
    </source>
</evidence>
<dbReference type="PIRSF" id="PIRSF006386">
    <property type="entry name" value="HCCAis_GSTk"/>
    <property type="match status" value="1"/>
</dbReference>
<dbReference type="GO" id="GO:0006749">
    <property type="term" value="P:glutathione metabolic process"/>
    <property type="evidence" value="ECO:0007669"/>
    <property type="project" value="TreeGrafter"/>
</dbReference>
<accession>A0A2U8GKQ8</accession>
<proteinExistence type="inferred from homology"/>
<dbReference type="RefSeq" id="WP_108947857.1">
    <property type="nucleotide sequence ID" value="NZ_CP022187.1"/>
</dbReference>
<dbReference type="Gene3D" id="3.40.30.10">
    <property type="entry name" value="Glutaredoxin"/>
    <property type="match status" value="1"/>
</dbReference>
<dbReference type="InterPro" id="IPR014440">
    <property type="entry name" value="HCCAis_GSTk"/>
</dbReference>
<feature type="active site" description="Nucleophile" evidence="2">
    <location>
        <position position="13"/>
    </location>
</feature>
<gene>
    <name evidence="4" type="ORF">CEW83_02020</name>
</gene>
<reference evidence="4 5" key="1">
    <citation type="submission" date="2017-06" db="EMBL/GenBank/DDBJ databases">
        <title>Azoarcus.</title>
        <authorList>
            <person name="Woo J.-H."/>
            <person name="Kim H.-S."/>
        </authorList>
    </citation>
    <scope>NUCLEOTIDE SEQUENCE [LARGE SCALE GENOMIC DNA]</scope>
    <source>
        <strain evidence="4 5">TSPY31</strain>
    </source>
</reference>
<dbReference type="GO" id="GO:1901170">
    <property type="term" value="P:naphthalene catabolic process"/>
    <property type="evidence" value="ECO:0007669"/>
    <property type="project" value="InterPro"/>
</dbReference>
<dbReference type="GO" id="GO:0018845">
    <property type="term" value="F:2-hydroxychromene-2-carboxylate isomerase activity"/>
    <property type="evidence" value="ECO:0007669"/>
    <property type="project" value="UniProtKB-UniRule"/>
</dbReference>
<dbReference type="InterPro" id="IPR044087">
    <property type="entry name" value="NahD-like"/>
</dbReference>
<dbReference type="Pfam" id="PF01323">
    <property type="entry name" value="DSBA"/>
    <property type="match status" value="1"/>
</dbReference>
<sequence>MSKSFDFYFDFASPFGFLGSRRVTALAKAIGRDVNWRPFLIGAVYKAHGGLPLDHPLKKDYVFKDFFRRAKLDGIAEVRVPTNFPANPIPPSRLAYWVEREAPEKMGAFVEAAYRAYWIDGKDTSDANVALDVAASLGFDRDAAAAGAQEQDIKDRLRHETENALARGVFGSPFILIDGEPFWGTDRFDDIERLYR</sequence>
<dbReference type="PANTHER" id="PTHR42943:SF2">
    <property type="entry name" value="GLUTATHIONE S-TRANSFERASE KAPPA 1"/>
    <property type="match status" value="1"/>
</dbReference>
<organism evidence="4 5">
    <name type="scientific">Parazoarcus communis</name>
    <dbReference type="NCBI Taxonomy" id="41977"/>
    <lineage>
        <taxon>Bacteria</taxon>
        <taxon>Pseudomonadati</taxon>
        <taxon>Pseudomonadota</taxon>
        <taxon>Betaproteobacteria</taxon>
        <taxon>Rhodocyclales</taxon>
        <taxon>Zoogloeaceae</taxon>
        <taxon>Parazoarcus</taxon>
    </lineage>
</organism>
<comment type="similarity">
    <text evidence="1">Belongs to the GST superfamily. NadH family.</text>
</comment>
<comment type="catalytic activity">
    <reaction evidence="1">
        <text>2-hydroxychromene-2-carboxylate = (3E)-4-(2-hydroxyphenyl)-2-oxobut-3-enoate</text>
        <dbReference type="Rhea" id="RHEA:27401"/>
        <dbReference type="ChEBI" id="CHEBI:59350"/>
        <dbReference type="ChEBI" id="CHEBI:59353"/>
        <dbReference type="EC" id="5.99.1.4"/>
    </reaction>
</comment>
<name>A0A2U8GKQ8_9RHOO</name>
<dbReference type="EC" id="5.99.1.4" evidence="1"/>
<dbReference type="InterPro" id="IPR036249">
    <property type="entry name" value="Thioredoxin-like_sf"/>
</dbReference>
<dbReference type="SUPFAM" id="SSF52833">
    <property type="entry name" value="Thioredoxin-like"/>
    <property type="match status" value="1"/>
</dbReference>
<evidence type="ECO:0000259" key="3">
    <source>
        <dbReference type="Pfam" id="PF01323"/>
    </source>
</evidence>
<dbReference type="GO" id="GO:0004602">
    <property type="term" value="F:glutathione peroxidase activity"/>
    <property type="evidence" value="ECO:0007669"/>
    <property type="project" value="TreeGrafter"/>
</dbReference>
<dbReference type="CDD" id="cd03022">
    <property type="entry name" value="DsbA_HCCA_Iso"/>
    <property type="match status" value="1"/>
</dbReference>
<dbReference type="KEGG" id="acom:CEW83_02020"/>
<dbReference type="InterPro" id="IPR001853">
    <property type="entry name" value="DSBA-like_thioredoxin_dom"/>
</dbReference>
<evidence type="ECO:0000256" key="1">
    <source>
        <dbReference type="PIRNR" id="PIRNR006386"/>
    </source>
</evidence>
<dbReference type="Proteomes" id="UP000244930">
    <property type="component" value="Chromosome"/>
</dbReference>
<dbReference type="EMBL" id="CP022187">
    <property type="protein sequence ID" value="AWI74149.1"/>
    <property type="molecule type" value="Genomic_DNA"/>
</dbReference>
<dbReference type="AlphaFoldDB" id="A0A2U8GKQ8"/>
<feature type="domain" description="DSBA-like thioredoxin" evidence="3">
    <location>
        <begin position="6"/>
        <end position="195"/>
    </location>
</feature>
<keyword evidence="5" id="KW-1185">Reference proteome</keyword>
<keyword evidence="1 4" id="KW-0413">Isomerase</keyword>
<dbReference type="PANTHER" id="PTHR42943">
    <property type="entry name" value="GLUTATHIONE S-TRANSFERASE KAPPA"/>
    <property type="match status" value="1"/>
</dbReference>
<evidence type="ECO:0000256" key="2">
    <source>
        <dbReference type="PIRSR" id="PIRSR006386-1"/>
    </source>
</evidence>
<dbReference type="GO" id="GO:0004364">
    <property type="term" value="F:glutathione transferase activity"/>
    <property type="evidence" value="ECO:0007669"/>
    <property type="project" value="TreeGrafter"/>
</dbReference>
<evidence type="ECO:0000313" key="4">
    <source>
        <dbReference type="EMBL" id="AWI74149.1"/>
    </source>
</evidence>
<protein>
    <recommendedName>
        <fullName evidence="1">2-hydroxychromene-2-carboxylate isomerase</fullName>
        <ecNumber evidence="1">5.99.1.4</ecNumber>
    </recommendedName>
</protein>